<evidence type="ECO:0000259" key="3">
    <source>
        <dbReference type="PROSITE" id="PS51832"/>
    </source>
</evidence>
<dbReference type="EMBL" id="JAPQES010000001">
    <property type="protein sequence ID" value="MCY6370025.1"/>
    <property type="molecule type" value="Genomic_DNA"/>
</dbReference>
<feature type="domain" description="HD-GYP" evidence="3">
    <location>
        <begin position="387"/>
        <end position="587"/>
    </location>
</feature>
<feature type="coiled-coil region" evidence="1">
    <location>
        <begin position="45"/>
        <end position="72"/>
    </location>
</feature>
<dbReference type="Proteomes" id="UP001079657">
    <property type="component" value="Unassembled WGS sequence"/>
</dbReference>
<protein>
    <submittedName>
        <fullName evidence="4">HD domain-containing protein</fullName>
    </submittedName>
</protein>
<dbReference type="PROSITE" id="PS51832">
    <property type="entry name" value="HD_GYP"/>
    <property type="match status" value="1"/>
</dbReference>
<comment type="caution">
    <text evidence="4">The sequence shown here is derived from an EMBL/GenBank/DDBJ whole genome shotgun (WGS) entry which is preliminary data.</text>
</comment>
<sequence length="598" mass="69045">MKDRKLTSVKEAAFRTILKSGVVFISITYVIIIIFILSIIYFDILSNEKNLVNILTNNIQQKEARIVEISNTIAKNMDSNYSTEEKNVFLQNTIAIENRILGILILDKDGVIVNASSGQSEKDYSEFIGMDFSGKEYYNQVLKTRKTYISNPYVQYKTRKLSINIVSPIIKDDEITGMCVVLISPNLIENERLENIEYYIVCQDGDIIFKSYQQDLKYENSIFDFKLLKNLGENNTKTILYKNSSRNKYVLSTIKRNDIENTYIIVEYDIFGNKFLLGGIVTLLLVFIIIVSVMMFAFSARLSAIVIKNISIFSNMVKNIAAENYEFNSLESYQYKEIKEIIDNLFNMADKIKQREEELTIYNEELIDANKEISVMLTTISENERIKKEQYMQIMWTLVKLIEIKDEYTAGHSKNVTYYAKLIAERLSLSDTSYKDVNIDEIEIAALLHDIGKIGIDRKILNKPNALTEEEFKIIKTHPEKGYYALREVENLKEERKMVRYHHERYDGKGYPQGLKGEKIPLGARIISVADSFDAMVSDRPYRKGMPLEKAVEQLVINKGTQFDPLIVDVFLEIIKEDNAGYDYIKECAFSGKNKKEA</sequence>
<gene>
    <name evidence="4" type="ORF">OXH55_05220</name>
</gene>
<keyword evidence="2" id="KW-0472">Membrane</keyword>
<reference evidence="4" key="1">
    <citation type="submission" date="2022-12" db="EMBL/GenBank/DDBJ databases">
        <authorList>
            <person name="Wang J."/>
        </authorList>
    </citation>
    <scope>NUCLEOTIDE SEQUENCE</scope>
    <source>
        <strain evidence="4">HY-42-06</strain>
    </source>
</reference>
<evidence type="ECO:0000313" key="5">
    <source>
        <dbReference type="Proteomes" id="UP001079657"/>
    </source>
</evidence>
<dbReference type="InterPro" id="IPR029151">
    <property type="entry name" value="Sensor-like_sf"/>
</dbReference>
<dbReference type="CDD" id="cd18773">
    <property type="entry name" value="PDC1_HK_sensor"/>
    <property type="match status" value="1"/>
</dbReference>
<proteinExistence type="predicted"/>
<keyword evidence="1" id="KW-0175">Coiled coil</keyword>
<dbReference type="Gene3D" id="1.10.3210.10">
    <property type="entry name" value="Hypothetical protein af1432"/>
    <property type="match status" value="1"/>
</dbReference>
<dbReference type="CDD" id="cd00077">
    <property type="entry name" value="HDc"/>
    <property type="match status" value="1"/>
</dbReference>
<name>A0ABT4CLU6_9CLOT</name>
<organism evidence="4 5">
    <name type="scientific">Clostridium ganghwense</name>
    <dbReference type="NCBI Taxonomy" id="312089"/>
    <lineage>
        <taxon>Bacteria</taxon>
        <taxon>Bacillati</taxon>
        <taxon>Bacillota</taxon>
        <taxon>Clostridia</taxon>
        <taxon>Eubacteriales</taxon>
        <taxon>Clostridiaceae</taxon>
        <taxon>Clostridium</taxon>
    </lineage>
</organism>
<feature type="transmembrane region" description="Helical" evidence="2">
    <location>
        <begin position="21"/>
        <end position="42"/>
    </location>
</feature>
<evidence type="ECO:0000256" key="2">
    <source>
        <dbReference type="SAM" id="Phobius"/>
    </source>
</evidence>
<dbReference type="SUPFAM" id="SSF103190">
    <property type="entry name" value="Sensory domain-like"/>
    <property type="match status" value="1"/>
</dbReference>
<evidence type="ECO:0000256" key="1">
    <source>
        <dbReference type="SAM" id="Coils"/>
    </source>
</evidence>
<dbReference type="Pfam" id="PF13487">
    <property type="entry name" value="HD_5"/>
    <property type="match status" value="1"/>
</dbReference>
<evidence type="ECO:0000313" key="4">
    <source>
        <dbReference type="EMBL" id="MCY6370025.1"/>
    </source>
</evidence>
<dbReference type="InterPro" id="IPR003607">
    <property type="entry name" value="HD/PDEase_dom"/>
</dbReference>
<feature type="transmembrane region" description="Helical" evidence="2">
    <location>
        <begin position="275"/>
        <end position="298"/>
    </location>
</feature>
<dbReference type="SUPFAM" id="SSF109604">
    <property type="entry name" value="HD-domain/PDEase-like"/>
    <property type="match status" value="1"/>
</dbReference>
<dbReference type="RefSeq" id="WP_268048534.1">
    <property type="nucleotide sequence ID" value="NZ_JAPQES010000001.1"/>
</dbReference>
<accession>A0ABT4CLU6</accession>
<dbReference type="InterPro" id="IPR037522">
    <property type="entry name" value="HD_GYP_dom"/>
</dbReference>
<dbReference type="Gene3D" id="3.30.450.20">
    <property type="entry name" value="PAS domain"/>
    <property type="match status" value="1"/>
</dbReference>
<dbReference type="SMART" id="SM00471">
    <property type="entry name" value="HDc"/>
    <property type="match status" value="1"/>
</dbReference>
<feature type="coiled-coil region" evidence="1">
    <location>
        <begin position="335"/>
        <end position="372"/>
    </location>
</feature>
<keyword evidence="2" id="KW-0812">Transmembrane</keyword>
<dbReference type="PANTHER" id="PTHR43155">
    <property type="entry name" value="CYCLIC DI-GMP PHOSPHODIESTERASE PA4108-RELATED"/>
    <property type="match status" value="1"/>
</dbReference>
<dbReference type="Pfam" id="PF22673">
    <property type="entry name" value="MCP-like_PDC_1"/>
    <property type="match status" value="1"/>
</dbReference>
<keyword evidence="2" id="KW-1133">Transmembrane helix</keyword>
<keyword evidence="5" id="KW-1185">Reference proteome</keyword>